<protein>
    <submittedName>
        <fullName evidence="1">Uncharacterized protein</fullName>
    </submittedName>
</protein>
<evidence type="ECO:0000313" key="1">
    <source>
        <dbReference type="EMBL" id="GBM95419.1"/>
    </source>
</evidence>
<evidence type="ECO:0000313" key="2">
    <source>
        <dbReference type="Proteomes" id="UP000499080"/>
    </source>
</evidence>
<keyword evidence="2" id="KW-1185">Reference proteome</keyword>
<feature type="non-terminal residue" evidence="1">
    <location>
        <position position="1"/>
    </location>
</feature>
<proteinExistence type="predicted"/>
<dbReference type="Proteomes" id="UP000499080">
    <property type="component" value="Unassembled WGS sequence"/>
</dbReference>
<dbReference type="EMBL" id="BGPR01192532">
    <property type="protein sequence ID" value="GBM95419.1"/>
    <property type="molecule type" value="Genomic_DNA"/>
</dbReference>
<organism evidence="1 2">
    <name type="scientific">Araneus ventricosus</name>
    <name type="common">Orbweaver spider</name>
    <name type="synonym">Epeira ventricosa</name>
    <dbReference type="NCBI Taxonomy" id="182803"/>
    <lineage>
        <taxon>Eukaryota</taxon>
        <taxon>Metazoa</taxon>
        <taxon>Ecdysozoa</taxon>
        <taxon>Arthropoda</taxon>
        <taxon>Chelicerata</taxon>
        <taxon>Arachnida</taxon>
        <taxon>Araneae</taxon>
        <taxon>Araneomorphae</taxon>
        <taxon>Entelegynae</taxon>
        <taxon>Araneoidea</taxon>
        <taxon>Araneidae</taxon>
        <taxon>Araneus</taxon>
    </lineage>
</organism>
<name>A0A4Y2K0S0_ARAVE</name>
<sequence>LILYEYVFSSGENGTTRSVRDMESSRLDVTTLLLKAQNYTQVYGTLVRKTIAGRGDGRTGVTDMPE</sequence>
<gene>
    <name evidence="1" type="ORF">AVEN_262495_1</name>
</gene>
<dbReference type="AlphaFoldDB" id="A0A4Y2K0S0"/>
<reference evidence="1 2" key="1">
    <citation type="journal article" date="2019" name="Sci. Rep.">
        <title>Orb-weaving spider Araneus ventricosus genome elucidates the spidroin gene catalogue.</title>
        <authorList>
            <person name="Kono N."/>
            <person name="Nakamura H."/>
            <person name="Ohtoshi R."/>
            <person name="Moran D.A.P."/>
            <person name="Shinohara A."/>
            <person name="Yoshida Y."/>
            <person name="Fujiwara M."/>
            <person name="Mori M."/>
            <person name="Tomita M."/>
            <person name="Arakawa K."/>
        </authorList>
    </citation>
    <scope>NUCLEOTIDE SEQUENCE [LARGE SCALE GENOMIC DNA]</scope>
</reference>
<accession>A0A4Y2K0S0</accession>
<comment type="caution">
    <text evidence="1">The sequence shown here is derived from an EMBL/GenBank/DDBJ whole genome shotgun (WGS) entry which is preliminary data.</text>
</comment>